<dbReference type="Proteomes" id="UP000509302">
    <property type="component" value="Chromosome"/>
</dbReference>
<dbReference type="AlphaFoldDB" id="A0A7H9ASG3"/>
<dbReference type="KEGG" id="cagg:HYG79_13820"/>
<gene>
    <name evidence="2" type="ORF">HYG79_13820</name>
</gene>
<sequence>MYIIIGALLISIIPLYYFYDPGNVTNFPKCPFYTITGFLCTGCGSQRALHDLLHLNIIGAFKHNMLFIPTLILLSYYLGLKLLEKLNGKNYKNYFDRTKTPRIILYVVLIFTIMRNINVSPFNVFAP</sequence>
<reference evidence="2 3" key="1">
    <citation type="journal article" date="2006" name="Int. J. Syst. Evol. Microbiol.">
        <title>Costertonia aggregata gen. nov., sp. nov., a mesophilic marine bacterium of the family Flavobacteriaceae, isolated from a mature biofilm.</title>
        <authorList>
            <person name="Kwon K.K."/>
            <person name="Lee Y.K."/>
            <person name="Lee H.K."/>
        </authorList>
    </citation>
    <scope>NUCLEOTIDE SEQUENCE [LARGE SCALE GENOMIC DNA]</scope>
    <source>
        <strain evidence="2 3">KCCM 42265</strain>
    </source>
</reference>
<name>A0A7H9ASG3_9FLAO</name>
<evidence type="ECO:0000313" key="3">
    <source>
        <dbReference type="Proteomes" id="UP000509302"/>
    </source>
</evidence>
<feature type="transmembrane region" description="Helical" evidence="1">
    <location>
        <begin position="65"/>
        <end position="83"/>
    </location>
</feature>
<keyword evidence="1" id="KW-1133">Transmembrane helix</keyword>
<dbReference type="InterPro" id="IPR021215">
    <property type="entry name" value="DUF2752"/>
</dbReference>
<feature type="transmembrane region" description="Helical" evidence="1">
    <location>
        <begin position="103"/>
        <end position="126"/>
    </location>
</feature>
<keyword evidence="1" id="KW-0812">Transmembrane</keyword>
<dbReference type="EMBL" id="CP058595">
    <property type="protein sequence ID" value="QLG46380.1"/>
    <property type="molecule type" value="Genomic_DNA"/>
</dbReference>
<evidence type="ECO:0000256" key="1">
    <source>
        <dbReference type="SAM" id="Phobius"/>
    </source>
</evidence>
<proteinExistence type="predicted"/>
<protein>
    <submittedName>
        <fullName evidence="2">DUF2752 domain-containing protein</fullName>
    </submittedName>
</protein>
<keyword evidence="1" id="KW-0472">Membrane</keyword>
<organism evidence="2 3">
    <name type="scientific">Costertonia aggregata</name>
    <dbReference type="NCBI Taxonomy" id="343403"/>
    <lineage>
        <taxon>Bacteria</taxon>
        <taxon>Pseudomonadati</taxon>
        <taxon>Bacteroidota</taxon>
        <taxon>Flavobacteriia</taxon>
        <taxon>Flavobacteriales</taxon>
        <taxon>Flavobacteriaceae</taxon>
        <taxon>Costertonia</taxon>
    </lineage>
</organism>
<dbReference type="RefSeq" id="WP_179242659.1">
    <property type="nucleotide sequence ID" value="NZ_CP058595.1"/>
</dbReference>
<keyword evidence="3" id="KW-1185">Reference proteome</keyword>
<accession>A0A7H9ASG3</accession>
<dbReference type="Pfam" id="PF10825">
    <property type="entry name" value="DUF2752"/>
    <property type="match status" value="1"/>
</dbReference>
<evidence type="ECO:0000313" key="2">
    <source>
        <dbReference type="EMBL" id="QLG46380.1"/>
    </source>
</evidence>